<keyword evidence="1" id="KW-0812">Transmembrane</keyword>
<dbReference type="Proteomes" id="UP001603857">
    <property type="component" value="Unassembled WGS sequence"/>
</dbReference>
<dbReference type="AlphaFoldDB" id="A0ABD1MZ82"/>
<organism evidence="2 3">
    <name type="scientific">Flemingia macrophylla</name>
    <dbReference type="NCBI Taxonomy" id="520843"/>
    <lineage>
        <taxon>Eukaryota</taxon>
        <taxon>Viridiplantae</taxon>
        <taxon>Streptophyta</taxon>
        <taxon>Embryophyta</taxon>
        <taxon>Tracheophyta</taxon>
        <taxon>Spermatophyta</taxon>
        <taxon>Magnoliopsida</taxon>
        <taxon>eudicotyledons</taxon>
        <taxon>Gunneridae</taxon>
        <taxon>Pentapetalae</taxon>
        <taxon>rosids</taxon>
        <taxon>fabids</taxon>
        <taxon>Fabales</taxon>
        <taxon>Fabaceae</taxon>
        <taxon>Papilionoideae</taxon>
        <taxon>50 kb inversion clade</taxon>
        <taxon>NPAAA clade</taxon>
        <taxon>indigoferoid/millettioid clade</taxon>
        <taxon>Phaseoleae</taxon>
        <taxon>Flemingia</taxon>
    </lineage>
</organism>
<protein>
    <submittedName>
        <fullName evidence="2">Uncharacterized protein</fullName>
    </submittedName>
</protein>
<keyword evidence="1" id="KW-1133">Transmembrane helix</keyword>
<dbReference type="PANTHER" id="PTHR36350:SF3">
    <property type="entry name" value="TRANSMEMBRANE PROTEIN"/>
    <property type="match status" value="1"/>
</dbReference>
<proteinExistence type="predicted"/>
<dbReference type="PANTHER" id="PTHR36350">
    <property type="entry name" value="TRANSMEMBRANE PROTEIN"/>
    <property type="match status" value="1"/>
</dbReference>
<dbReference type="EMBL" id="JBGMDY010000003">
    <property type="protein sequence ID" value="KAL2341128.1"/>
    <property type="molecule type" value="Genomic_DNA"/>
</dbReference>
<evidence type="ECO:0000256" key="1">
    <source>
        <dbReference type="SAM" id="Phobius"/>
    </source>
</evidence>
<feature type="transmembrane region" description="Helical" evidence="1">
    <location>
        <begin position="37"/>
        <end position="55"/>
    </location>
</feature>
<comment type="caution">
    <text evidence="2">The sequence shown here is derived from an EMBL/GenBank/DDBJ whole genome shotgun (WGS) entry which is preliminary data.</text>
</comment>
<reference evidence="2 3" key="1">
    <citation type="submission" date="2024-08" db="EMBL/GenBank/DDBJ databases">
        <title>Insights into the chromosomal genome structure of Flemingia macrophylla.</title>
        <authorList>
            <person name="Ding Y."/>
            <person name="Zhao Y."/>
            <person name="Bi W."/>
            <person name="Wu M."/>
            <person name="Zhao G."/>
            <person name="Gong Y."/>
            <person name="Li W."/>
            <person name="Zhang P."/>
        </authorList>
    </citation>
    <scope>NUCLEOTIDE SEQUENCE [LARGE SCALE GENOMIC DNA]</scope>
    <source>
        <strain evidence="2">DYQJB</strain>
        <tissue evidence="2">Leaf</tissue>
    </source>
</reference>
<gene>
    <name evidence="2" type="ORF">Fmac_009068</name>
</gene>
<name>A0ABD1MZ82_9FABA</name>
<keyword evidence="1" id="KW-0472">Membrane</keyword>
<accession>A0ABD1MZ82</accession>
<evidence type="ECO:0000313" key="3">
    <source>
        <dbReference type="Proteomes" id="UP001603857"/>
    </source>
</evidence>
<evidence type="ECO:0000313" key="2">
    <source>
        <dbReference type="EMBL" id="KAL2341128.1"/>
    </source>
</evidence>
<keyword evidence="3" id="KW-1185">Reference proteome</keyword>
<sequence length="256" mass="29382">MNKVVEKFCNFSFARSYCEDMGNFFSYVISKHGENAMPAKFFVIIVCLSLFIYVLKKPKKKSSSCLLSRAFIIKNIHSFIPSLKGSTEDDFKMTRANLLALDNADKLLMEHLRQEFPDFVILQRNAAKMEMGAKEDDAEKILRNAFKKANNMNKPHEAYEIEMLLVEILICKGGKSDLETALTCKCLSDDSLKDARRPLFQAIIYQMQKNTVKAKECWDIFIEVRDPVRDPSYDGPLDYENFASRVGELQDAIKKV</sequence>